<dbReference type="RefSeq" id="WP_120600988.1">
    <property type="nucleotide sequence ID" value="NZ_RAWE01000006.1"/>
</dbReference>
<feature type="chain" id="PRO_5017417869" description="Lipoprotein" evidence="1">
    <location>
        <begin position="18"/>
        <end position="91"/>
    </location>
</feature>
<feature type="signal peptide" evidence="1">
    <location>
        <begin position="1"/>
        <end position="17"/>
    </location>
</feature>
<dbReference type="EMBL" id="RAWE01000006">
    <property type="protein sequence ID" value="RKH07075.1"/>
    <property type="molecule type" value="Genomic_DNA"/>
</dbReference>
<evidence type="ECO:0000313" key="3">
    <source>
        <dbReference type="Proteomes" id="UP000268313"/>
    </source>
</evidence>
<organism evidence="2 3">
    <name type="scientific">Corallococcus carmarthensis</name>
    <dbReference type="NCBI Taxonomy" id="2316728"/>
    <lineage>
        <taxon>Bacteria</taxon>
        <taxon>Pseudomonadati</taxon>
        <taxon>Myxococcota</taxon>
        <taxon>Myxococcia</taxon>
        <taxon>Myxococcales</taxon>
        <taxon>Cystobacterineae</taxon>
        <taxon>Myxococcaceae</taxon>
        <taxon>Corallococcus</taxon>
    </lineage>
</organism>
<dbReference type="PROSITE" id="PS51257">
    <property type="entry name" value="PROKAR_LIPOPROTEIN"/>
    <property type="match status" value="1"/>
</dbReference>
<reference evidence="3" key="1">
    <citation type="submission" date="2018-09" db="EMBL/GenBank/DDBJ databases">
        <authorList>
            <person name="Livingstone P.G."/>
            <person name="Whitworth D.E."/>
        </authorList>
    </citation>
    <scope>NUCLEOTIDE SEQUENCE [LARGE SCALE GENOMIC DNA]</scope>
    <source>
        <strain evidence="3">CA043D</strain>
    </source>
</reference>
<dbReference type="Proteomes" id="UP000268313">
    <property type="component" value="Unassembled WGS sequence"/>
</dbReference>
<accession>A0A3A8KS81</accession>
<evidence type="ECO:0000313" key="2">
    <source>
        <dbReference type="EMBL" id="RKH07075.1"/>
    </source>
</evidence>
<evidence type="ECO:0008006" key="4">
    <source>
        <dbReference type="Google" id="ProtNLM"/>
    </source>
</evidence>
<sequence length="91" mass="9652">MHLKTLIASLAVGSLLAACGGVETEDPTPSLATSEQGLCEGYDNGARRCSVRCTANGPWFLYEPGILYYGECQAHGTSYCGHTPSATCWSF</sequence>
<dbReference type="AlphaFoldDB" id="A0A3A8KS81"/>
<dbReference type="OrthoDB" id="5524806at2"/>
<protein>
    <recommendedName>
        <fullName evidence="4">Lipoprotein</fullName>
    </recommendedName>
</protein>
<proteinExistence type="predicted"/>
<name>A0A3A8KS81_9BACT</name>
<keyword evidence="1" id="KW-0732">Signal</keyword>
<keyword evidence="3" id="KW-1185">Reference proteome</keyword>
<comment type="caution">
    <text evidence="2">The sequence shown here is derived from an EMBL/GenBank/DDBJ whole genome shotgun (WGS) entry which is preliminary data.</text>
</comment>
<evidence type="ECO:0000256" key="1">
    <source>
        <dbReference type="SAM" id="SignalP"/>
    </source>
</evidence>
<gene>
    <name evidence="2" type="ORF">D7X32_03095</name>
</gene>